<dbReference type="OrthoDB" id="9807907at2"/>
<dbReference type="InterPro" id="IPR038461">
    <property type="entry name" value="Schlafen_AlbA_2_dom_sf"/>
</dbReference>
<protein>
    <submittedName>
        <fullName evidence="2">AAA family ATPase</fullName>
    </submittedName>
</protein>
<dbReference type="InterPro" id="IPR007421">
    <property type="entry name" value="Schlafen_AlbA_2_dom"/>
</dbReference>
<accession>A0A5D6VYZ9</accession>
<organism evidence="2 3">
    <name type="scientific">Selenomonas ruminis</name>
    <dbReference type="NCBI Taxonomy" id="2593411"/>
    <lineage>
        <taxon>Bacteria</taxon>
        <taxon>Bacillati</taxon>
        <taxon>Bacillota</taxon>
        <taxon>Negativicutes</taxon>
        <taxon>Selenomonadales</taxon>
        <taxon>Selenomonadaceae</taxon>
        <taxon>Selenomonas</taxon>
    </lineage>
</organism>
<dbReference type="RefSeq" id="WP_149172178.1">
    <property type="nucleotide sequence ID" value="NZ_VTOY01000014.1"/>
</dbReference>
<sequence length="434" mass="48333">MTNRENVDVEYKRVSVQELRKDIVAFANTEGGTLYIGINDDGSVAGVEDSDDTMLRLAGSLKDGIAPDIMPFVQIRAIERENKTVIAVEVAIGSARPYYLKDKGLKPTGVYVRRGTSSQPLSEAGIRDMIVESYGKSYETCRSLNQELTFEAFQKEMAVREMECGSVQMRTLNMIGEDGLFTNLALLLSDQCEHTLKVAVFQGTDDVIFRNHQEFSGSLLSQLEAGYAFLDKNIAVKSTIEGLRRKEQRDYPMAAVREALLNAIIHRDYSFNGSTLVNIYDDRIEFVSLGGLVPGLSMEAVLMGVSQSRNACLANVFYRLKLVESYGTGIKRIKALYKNSEKQAVFESAQGAFKTTLFNLNIEEQAETVISYQPDAEKEIVMNLLKRQGSITRKDVELALSVGTTKAYSILTKMCDEGALIMQKAGNRTQYKIR</sequence>
<name>A0A5D6VYZ9_9FIRM</name>
<dbReference type="InterPro" id="IPR036388">
    <property type="entry name" value="WH-like_DNA-bd_sf"/>
</dbReference>
<dbReference type="PANTHER" id="PTHR30595">
    <property type="entry name" value="GLPR-RELATED TRANSCRIPTIONAL REPRESSOR"/>
    <property type="match status" value="1"/>
</dbReference>
<dbReference type="Pfam" id="PF04326">
    <property type="entry name" value="SLFN_AlbA_2"/>
    <property type="match status" value="1"/>
</dbReference>
<feature type="domain" description="Schlafen AlbA-2" evidence="1">
    <location>
        <begin position="5"/>
        <end position="121"/>
    </location>
</feature>
<dbReference type="Gene3D" id="3.30.565.60">
    <property type="match status" value="1"/>
</dbReference>
<dbReference type="PANTHER" id="PTHR30595:SF6">
    <property type="entry name" value="SCHLAFEN ALBA-2 DOMAIN-CONTAINING PROTEIN"/>
    <property type="match status" value="1"/>
</dbReference>
<gene>
    <name evidence="2" type="ORF">FZ040_11835</name>
</gene>
<dbReference type="EMBL" id="VTOY01000014">
    <property type="protein sequence ID" value="TYZ20502.1"/>
    <property type="molecule type" value="Genomic_DNA"/>
</dbReference>
<evidence type="ECO:0000313" key="2">
    <source>
        <dbReference type="EMBL" id="TYZ20502.1"/>
    </source>
</evidence>
<dbReference type="InterPro" id="IPR038475">
    <property type="entry name" value="RecG_C_sf"/>
</dbReference>
<evidence type="ECO:0000259" key="1">
    <source>
        <dbReference type="Pfam" id="PF04326"/>
    </source>
</evidence>
<proteinExistence type="predicted"/>
<reference evidence="2 3" key="1">
    <citation type="submission" date="2019-08" db="EMBL/GenBank/DDBJ databases">
        <title>Selenomonas sp. mPRGC5 and Selenomonas sp. mPRGC8 isolated from ruminal fluid of dairy goat (Capra hircus).</title>
        <authorList>
            <person name="Poothong S."/>
            <person name="Nuengjamnong C."/>
            <person name="Tanasupawat S."/>
        </authorList>
    </citation>
    <scope>NUCLEOTIDE SEQUENCE [LARGE SCALE GENOMIC DNA]</scope>
    <source>
        <strain evidence="3">mPRGC5</strain>
    </source>
</reference>
<dbReference type="Gene3D" id="1.10.10.10">
    <property type="entry name" value="Winged helix-like DNA-binding domain superfamily/Winged helix DNA-binding domain"/>
    <property type="match status" value="1"/>
</dbReference>
<comment type="caution">
    <text evidence="2">The sequence shown here is derived from an EMBL/GenBank/DDBJ whole genome shotgun (WGS) entry which is preliminary data.</text>
</comment>
<dbReference type="Proteomes" id="UP000323646">
    <property type="component" value="Unassembled WGS sequence"/>
</dbReference>
<dbReference type="Pfam" id="PF13749">
    <property type="entry name" value="HATPase_c_4"/>
    <property type="match status" value="1"/>
</dbReference>
<dbReference type="Gene3D" id="3.30.950.30">
    <property type="entry name" value="Schlafen, AAA domain"/>
    <property type="match status" value="1"/>
</dbReference>
<keyword evidence="3" id="KW-1185">Reference proteome</keyword>
<evidence type="ECO:0000313" key="3">
    <source>
        <dbReference type="Proteomes" id="UP000323646"/>
    </source>
</evidence>
<dbReference type="AlphaFoldDB" id="A0A5D6VYZ9"/>